<protein>
    <submittedName>
        <fullName evidence="2">Uncharacterized protein</fullName>
    </submittedName>
</protein>
<dbReference type="RefSeq" id="WP_047262706.1">
    <property type="nucleotide sequence ID" value="NZ_CP011542.1"/>
</dbReference>
<keyword evidence="1" id="KW-0812">Transmembrane</keyword>
<keyword evidence="3" id="KW-1185">Reference proteome</keyword>
<dbReference type="AlphaFoldDB" id="A0A0G3H4I8"/>
<organism evidence="2 3">
    <name type="scientific">Corynebacterium mustelae</name>
    <dbReference type="NCBI Taxonomy" id="571915"/>
    <lineage>
        <taxon>Bacteria</taxon>
        <taxon>Bacillati</taxon>
        <taxon>Actinomycetota</taxon>
        <taxon>Actinomycetes</taxon>
        <taxon>Mycobacteriales</taxon>
        <taxon>Corynebacteriaceae</taxon>
        <taxon>Corynebacterium</taxon>
    </lineage>
</organism>
<feature type="transmembrane region" description="Helical" evidence="1">
    <location>
        <begin position="43"/>
        <end position="65"/>
    </location>
</feature>
<feature type="transmembrane region" description="Helical" evidence="1">
    <location>
        <begin position="117"/>
        <end position="138"/>
    </location>
</feature>
<dbReference type="PATRIC" id="fig|571915.4.peg.2586"/>
<feature type="transmembrane region" description="Helical" evidence="1">
    <location>
        <begin position="77"/>
        <end position="105"/>
    </location>
</feature>
<keyword evidence="1" id="KW-0472">Membrane</keyword>
<dbReference type="KEGG" id="cmv:CMUST_12110"/>
<sequence>MEANAVVAPRRKFDPVAAVAGGVWLAFGCSTLLPVIAAIASPVAWASALIIWVTFCMVYIIGFGFDAYNHGSNRWALGNVIVLIGLAISLWGLIGDVAIITVTYITAAFIFALPQMLVSISVGAFITVATSMFCMVYLPDVGRFTILPLWIAFFSVSLARCAVEFGRERSTA</sequence>
<evidence type="ECO:0000256" key="1">
    <source>
        <dbReference type="SAM" id="Phobius"/>
    </source>
</evidence>
<evidence type="ECO:0000313" key="2">
    <source>
        <dbReference type="EMBL" id="AKK06733.1"/>
    </source>
</evidence>
<keyword evidence="1" id="KW-1133">Transmembrane helix</keyword>
<name>A0A0G3H4I8_9CORY</name>
<dbReference type="EMBL" id="CP011542">
    <property type="protein sequence ID" value="AKK06733.1"/>
    <property type="molecule type" value="Genomic_DNA"/>
</dbReference>
<evidence type="ECO:0000313" key="3">
    <source>
        <dbReference type="Proteomes" id="UP000035199"/>
    </source>
</evidence>
<accession>A0A0G3H4I8</accession>
<feature type="transmembrane region" description="Helical" evidence="1">
    <location>
        <begin position="144"/>
        <end position="163"/>
    </location>
</feature>
<proteinExistence type="predicted"/>
<dbReference type="Proteomes" id="UP000035199">
    <property type="component" value="Chromosome"/>
</dbReference>
<reference evidence="3" key="2">
    <citation type="submission" date="2015-05" db="EMBL/GenBank/DDBJ databases">
        <title>Complete genome sequence of Corynebacterium mustelae DSM 45274, isolated from various tissues of a male ferret with lethal sepsis.</title>
        <authorList>
            <person name="Ruckert C."/>
            <person name="Albersmeier A."/>
            <person name="Winkler A."/>
            <person name="Tauch A."/>
        </authorList>
    </citation>
    <scope>NUCLEOTIDE SEQUENCE [LARGE SCALE GENOMIC DNA]</scope>
    <source>
        <strain evidence="3">DSM 45274</strain>
    </source>
</reference>
<feature type="transmembrane region" description="Helical" evidence="1">
    <location>
        <begin position="16"/>
        <end position="36"/>
    </location>
</feature>
<reference evidence="2 3" key="1">
    <citation type="journal article" date="2015" name="Genome Announc.">
        <title>Complete Genome Sequence of the Type Strain Corynebacterium mustelae DSM 45274, Isolated from Various Tissues of a Male Ferret with Lethal Sepsis.</title>
        <authorList>
            <person name="Ruckert C."/>
            <person name="Eimer J."/>
            <person name="Winkler A."/>
            <person name="Tauch A."/>
        </authorList>
    </citation>
    <scope>NUCLEOTIDE SEQUENCE [LARGE SCALE GENOMIC DNA]</scope>
    <source>
        <strain evidence="2 3">DSM 45274</strain>
    </source>
</reference>
<gene>
    <name evidence="2" type="ORF">CMUST_12110</name>
</gene>